<reference evidence="1 2" key="1">
    <citation type="journal article" date="2018" name="Nat. Ecol. Evol.">
        <title>Pezizomycetes genomes reveal the molecular basis of ectomycorrhizal truffle lifestyle.</title>
        <authorList>
            <person name="Murat C."/>
            <person name="Payen T."/>
            <person name="Noel B."/>
            <person name="Kuo A."/>
            <person name="Morin E."/>
            <person name="Chen J."/>
            <person name="Kohler A."/>
            <person name="Krizsan K."/>
            <person name="Balestrini R."/>
            <person name="Da Silva C."/>
            <person name="Montanini B."/>
            <person name="Hainaut M."/>
            <person name="Levati E."/>
            <person name="Barry K.W."/>
            <person name="Belfiori B."/>
            <person name="Cichocki N."/>
            <person name="Clum A."/>
            <person name="Dockter R.B."/>
            <person name="Fauchery L."/>
            <person name="Guy J."/>
            <person name="Iotti M."/>
            <person name="Le Tacon F."/>
            <person name="Lindquist E.A."/>
            <person name="Lipzen A."/>
            <person name="Malagnac F."/>
            <person name="Mello A."/>
            <person name="Molinier V."/>
            <person name="Miyauchi S."/>
            <person name="Poulain J."/>
            <person name="Riccioni C."/>
            <person name="Rubini A."/>
            <person name="Sitrit Y."/>
            <person name="Splivallo R."/>
            <person name="Traeger S."/>
            <person name="Wang M."/>
            <person name="Zifcakova L."/>
            <person name="Wipf D."/>
            <person name="Zambonelli A."/>
            <person name="Paolocci F."/>
            <person name="Nowrousian M."/>
            <person name="Ottonello S."/>
            <person name="Baldrian P."/>
            <person name="Spatafora J.W."/>
            <person name="Henrissat B."/>
            <person name="Nagy L.G."/>
            <person name="Aury J.M."/>
            <person name="Wincker P."/>
            <person name="Grigoriev I.V."/>
            <person name="Bonfante P."/>
            <person name="Martin F.M."/>
        </authorList>
    </citation>
    <scope>NUCLEOTIDE SEQUENCE [LARGE SCALE GENOMIC DNA]</scope>
    <source>
        <strain evidence="1 2">120613-1</strain>
    </source>
</reference>
<accession>A0A3N4J2W8</accession>
<protein>
    <recommendedName>
        <fullName evidence="3">DDE-1 domain-containing protein</fullName>
    </recommendedName>
</protein>
<keyword evidence="2" id="KW-1185">Reference proteome</keyword>
<evidence type="ECO:0008006" key="3">
    <source>
        <dbReference type="Google" id="ProtNLM"/>
    </source>
</evidence>
<evidence type="ECO:0000313" key="1">
    <source>
        <dbReference type="EMBL" id="RPA92692.1"/>
    </source>
</evidence>
<evidence type="ECO:0000313" key="2">
    <source>
        <dbReference type="Proteomes" id="UP000276215"/>
    </source>
</evidence>
<dbReference type="EMBL" id="ML120467">
    <property type="protein sequence ID" value="RPA92692.1"/>
    <property type="molecule type" value="Genomic_DNA"/>
</dbReference>
<proteinExistence type="predicted"/>
<dbReference type="AlphaFoldDB" id="A0A3N4J2W8"/>
<gene>
    <name evidence="1" type="ORF">L873DRAFT_1779083</name>
</gene>
<organism evidence="1 2">
    <name type="scientific">Choiromyces venosus 120613-1</name>
    <dbReference type="NCBI Taxonomy" id="1336337"/>
    <lineage>
        <taxon>Eukaryota</taxon>
        <taxon>Fungi</taxon>
        <taxon>Dikarya</taxon>
        <taxon>Ascomycota</taxon>
        <taxon>Pezizomycotina</taxon>
        <taxon>Pezizomycetes</taxon>
        <taxon>Pezizales</taxon>
        <taxon>Tuberaceae</taxon>
        <taxon>Choiromyces</taxon>
    </lineage>
</organism>
<name>A0A3N4J2W8_9PEZI</name>
<dbReference type="OrthoDB" id="5859918at2759"/>
<dbReference type="Proteomes" id="UP000276215">
    <property type="component" value="Unassembled WGS sequence"/>
</dbReference>
<sequence>MGSHKILTILDILYQNNITSSLIPSGCTSLVQPLDISINKAFKEMLCDLTDQKIFELESIEAFER</sequence>